<keyword evidence="4" id="KW-0812">Transmembrane</keyword>
<comment type="caution">
    <text evidence="6">The sequence shown here is derived from an EMBL/GenBank/DDBJ whole genome shotgun (WGS) entry which is preliminary data.</text>
</comment>
<keyword evidence="1" id="KW-0489">Methyltransferase</keyword>
<dbReference type="CDD" id="cd02440">
    <property type="entry name" value="AdoMet_MTases"/>
    <property type="match status" value="1"/>
</dbReference>
<organism evidence="6 7">
    <name type="scientific">candidate division WS6 bacterium GW2011_GWF2_39_15</name>
    <dbReference type="NCBI Taxonomy" id="1619100"/>
    <lineage>
        <taxon>Bacteria</taxon>
        <taxon>Candidatus Dojkabacteria</taxon>
    </lineage>
</organism>
<keyword evidence="4" id="KW-0472">Membrane</keyword>
<dbReference type="Proteomes" id="UP000034799">
    <property type="component" value="Unassembled WGS sequence"/>
</dbReference>
<dbReference type="Gene3D" id="3.40.50.150">
    <property type="entry name" value="Vaccinia Virus protein VP39"/>
    <property type="match status" value="1"/>
</dbReference>
<dbReference type="GO" id="GO:0032259">
    <property type="term" value="P:methylation"/>
    <property type="evidence" value="ECO:0007669"/>
    <property type="project" value="UniProtKB-KW"/>
</dbReference>
<gene>
    <name evidence="6" type="ORF">UT34_C0001G0212</name>
</gene>
<dbReference type="PANTHER" id="PTHR13610:SF9">
    <property type="entry name" value="FI06469P"/>
    <property type="match status" value="1"/>
</dbReference>
<name>A0A0G0QX14_9BACT</name>
<dbReference type="InterPro" id="IPR025714">
    <property type="entry name" value="Methyltranfer_dom"/>
</dbReference>
<reference evidence="6 7" key="1">
    <citation type="journal article" date="2015" name="Nature">
        <title>rRNA introns, odd ribosomes, and small enigmatic genomes across a large radiation of phyla.</title>
        <authorList>
            <person name="Brown C.T."/>
            <person name="Hug L.A."/>
            <person name="Thomas B.C."/>
            <person name="Sharon I."/>
            <person name="Castelle C.J."/>
            <person name="Singh A."/>
            <person name="Wilkins M.J."/>
            <person name="Williams K.H."/>
            <person name="Banfield J.F."/>
        </authorList>
    </citation>
    <scope>NUCLEOTIDE SEQUENCE [LARGE SCALE GENOMIC DNA]</scope>
</reference>
<dbReference type="STRING" id="1619100.UT34_C0001G0212"/>
<feature type="transmembrane region" description="Helical" evidence="4">
    <location>
        <begin position="6"/>
        <end position="35"/>
    </location>
</feature>
<evidence type="ECO:0000256" key="3">
    <source>
        <dbReference type="ARBA" id="ARBA00022691"/>
    </source>
</evidence>
<evidence type="ECO:0000256" key="1">
    <source>
        <dbReference type="ARBA" id="ARBA00022603"/>
    </source>
</evidence>
<evidence type="ECO:0000256" key="2">
    <source>
        <dbReference type="ARBA" id="ARBA00022679"/>
    </source>
</evidence>
<dbReference type="AlphaFoldDB" id="A0A0G0QX14"/>
<keyword evidence="3" id="KW-0949">S-adenosyl-L-methionine</keyword>
<evidence type="ECO:0000313" key="6">
    <source>
        <dbReference type="EMBL" id="KKR06172.1"/>
    </source>
</evidence>
<evidence type="ECO:0000259" key="5">
    <source>
        <dbReference type="Pfam" id="PF13847"/>
    </source>
</evidence>
<sequence>MWNGIIISVFFLLILFFLGIILTSITSFFLVPIYFTPVKLLKEISQIINPQNGDNVVDLGSGDGRILFSLSDIAKIKAYGYDISPIMIIFSKIRMIYTLRLNRDITFDVMSIFDIPLKKFDIVYCNLNSKVMQILGKKFEKELKGTTVYSYNYEIEKKKINKTYTLSNGVKLFEYKY</sequence>
<dbReference type="InterPro" id="IPR026170">
    <property type="entry name" value="FAM173A/B"/>
</dbReference>
<dbReference type="GO" id="GO:0016279">
    <property type="term" value="F:protein-lysine N-methyltransferase activity"/>
    <property type="evidence" value="ECO:0007669"/>
    <property type="project" value="InterPro"/>
</dbReference>
<keyword evidence="4" id="KW-1133">Transmembrane helix</keyword>
<evidence type="ECO:0000313" key="7">
    <source>
        <dbReference type="Proteomes" id="UP000034799"/>
    </source>
</evidence>
<dbReference type="PANTHER" id="PTHR13610">
    <property type="entry name" value="METHYLTRANSFERASE DOMAIN-CONTAINING PROTEIN"/>
    <property type="match status" value="1"/>
</dbReference>
<protein>
    <recommendedName>
        <fullName evidence="5">Methyltransferase domain-containing protein</fullName>
    </recommendedName>
</protein>
<keyword evidence="2" id="KW-0808">Transferase</keyword>
<dbReference type="EMBL" id="LBWK01000001">
    <property type="protein sequence ID" value="KKR06172.1"/>
    <property type="molecule type" value="Genomic_DNA"/>
</dbReference>
<evidence type="ECO:0000256" key="4">
    <source>
        <dbReference type="SAM" id="Phobius"/>
    </source>
</evidence>
<dbReference type="SUPFAM" id="SSF53335">
    <property type="entry name" value="S-adenosyl-L-methionine-dependent methyltransferases"/>
    <property type="match status" value="1"/>
</dbReference>
<proteinExistence type="predicted"/>
<dbReference type="Pfam" id="PF13847">
    <property type="entry name" value="Methyltransf_31"/>
    <property type="match status" value="1"/>
</dbReference>
<accession>A0A0G0QX14</accession>
<feature type="domain" description="Methyltransferase" evidence="5">
    <location>
        <begin position="52"/>
        <end position="127"/>
    </location>
</feature>
<dbReference type="InterPro" id="IPR029063">
    <property type="entry name" value="SAM-dependent_MTases_sf"/>
</dbReference>